<dbReference type="Pfam" id="PF00665">
    <property type="entry name" value="rve"/>
    <property type="match status" value="1"/>
</dbReference>
<dbReference type="AlphaFoldDB" id="A0AAE9MI37"/>
<dbReference type="PANTHER" id="PTHR47515:SF2">
    <property type="entry name" value="INTEGRASE CORE DOMAIN PROTEIN"/>
    <property type="match status" value="1"/>
</dbReference>
<dbReference type="SUPFAM" id="SSF46689">
    <property type="entry name" value="Homeodomain-like"/>
    <property type="match status" value="1"/>
</dbReference>
<proteinExistence type="inferred from homology"/>
<evidence type="ECO:0000259" key="3">
    <source>
        <dbReference type="PROSITE" id="PS50994"/>
    </source>
</evidence>
<dbReference type="RefSeq" id="WP_252994351.1">
    <property type="nucleotide sequence ID" value="NZ_CP099717.1"/>
</dbReference>
<dbReference type="InterPro" id="IPR036397">
    <property type="entry name" value="RNaseH_sf"/>
</dbReference>
<feature type="coiled-coil region" evidence="2">
    <location>
        <begin position="49"/>
        <end position="83"/>
    </location>
</feature>
<dbReference type="EMBL" id="CP099717">
    <property type="protein sequence ID" value="USV57748.1"/>
    <property type="molecule type" value="Genomic_DNA"/>
</dbReference>
<dbReference type="InterPro" id="IPR001584">
    <property type="entry name" value="Integrase_cat-core"/>
</dbReference>
<dbReference type="Proteomes" id="UP001056890">
    <property type="component" value="Chromosome"/>
</dbReference>
<dbReference type="PROSITE" id="PS50994">
    <property type="entry name" value="INTEGRASE"/>
    <property type="match status" value="1"/>
</dbReference>
<dbReference type="GO" id="GO:0004803">
    <property type="term" value="F:transposase activity"/>
    <property type="evidence" value="ECO:0007669"/>
    <property type="project" value="InterPro"/>
</dbReference>
<evidence type="ECO:0000313" key="4">
    <source>
        <dbReference type="EMBL" id="USV55814.1"/>
    </source>
</evidence>
<dbReference type="InterPro" id="IPR009057">
    <property type="entry name" value="Homeodomain-like_sf"/>
</dbReference>
<evidence type="ECO:0000256" key="1">
    <source>
        <dbReference type="ARBA" id="ARBA00009964"/>
    </source>
</evidence>
<comment type="similarity">
    <text evidence="1">Belongs to the transposase 8 family.</text>
</comment>
<accession>A0AAE9MI37</accession>
<dbReference type="PANTHER" id="PTHR47515">
    <property type="entry name" value="LOW CALCIUM RESPONSE LOCUS PROTEIN T"/>
    <property type="match status" value="1"/>
</dbReference>
<keyword evidence="7" id="KW-1185">Reference proteome</keyword>
<dbReference type="GO" id="GO:0003677">
    <property type="term" value="F:DNA binding"/>
    <property type="evidence" value="ECO:0007669"/>
    <property type="project" value="InterPro"/>
</dbReference>
<dbReference type="InterPro" id="IPR012337">
    <property type="entry name" value="RNaseH-like_sf"/>
</dbReference>
<dbReference type="Pfam" id="PF01527">
    <property type="entry name" value="HTH_Tnp_1"/>
    <property type="match status" value="1"/>
</dbReference>
<reference evidence="6" key="1">
    <citation type="submission" date="2022-06" db="EMBL/GenBank/DDBJ databases">
        <title>Complete Genome of Aeromonas sp. Strain SOD01 Isolated from an Urban Freshwater Stream.</title>
        <authorList>
            <person name="Williams L.E."/>
            <person name="Brysgel T."/>
            <person name="Capestro E.M."/>
            <person name="Foltz G.V."/>
            <person name="Gardner A.E."/>
            <person name="Ingrassia J."/>
            <person name="Peterson E."/>
            <person name="Arruda J."/>
            <person name="Flaherty I."/>
            <person name="Hunt M."/>
            <person name="Pappas G."/>
            <person name="Ramsaran S."/>
            <person name="Rocha M."/>
        </authorList>
    </citation>
    <scope>NUCLEOTIDE SEQUENCE</scope>
    <source>
        <strain evidence="6">SOD01</strain>
    </source>
</reference>
<protein>
    <submittedName>
        <fullName evidence="6">IS3 family transposase</fullName>
    </submittedName>
</protein>
<dbReference type="EMBL" id="CP099717">
    <property type="protein sequence ID" value="USV55814.1"/>
    <property type="molecule type" value="Genomic_DNA"/>
</dbReference>
<dbReference type="InterPro" id="IPR048020">
    <property type="entry name" value="Transpos_IS3"/>
</dbReference>
<evidence type="ECO:0000256" key="2">
    <source>
        <dbReference type="SAM" id="Coils"/>
    </source>
</evidence>
<dbReference type="InterPro" id="IPR002514">
    <property type="entry name" value="Transposase_8"/>
</dbReference>
<organism evidence="6 7">
    <name type="scientific">Aeromonas encheleia</name>
    <dbReference type="NCBI Taxonomy" id="73010"/>
    <lineage>
        <taxon>Bacteria</taxon>
        <taxon>Pseudomonadati</taxon>
        <taxon>Pseudomonadota</taxon>
        <taxon>Gammaproteobacteria</taxon>
        <taxon>Aeromonadales</taxon>
        <taxon>Aeromonadaceae</taxon>
        <taxon>Aeromonas</taxon>
    </lineage>
</organism>
<dbReference type="SUPFAM" id="SSF53098">
    <property type="entry name" value="Ribonuclease H-like"/>
    <property type="match status" value="1"/>
</dbReference>
<dbReference type="EMBL" id="CP099717">
    <property type="protein sequence ID" value="USV57725.1"/>
    <property type="molecule type" value="Genomic_DNA"/>
</dbReference>
<feature type="domain" description="Integrase catalytic" evidence="3">
    <location>
        <begin position="201"/>
        <end position="362"/>
    </location>
</feature>
<dbReference type="GO" id="GO:0006313">
    <property type="term" value="P:DNA transposition"/>
    <property type="evidence" value="ECO:0007669"/>
    <property type="project" value="InterPro"/>
</dbReference>
<evidence type="ECO:0000313" key="7">
    <source>
        <dbReference type="Proteomes" id="UP001056890"/>
    </source>
</evidence>
<evidence type="ECO:0000313" key="5">
    <source>
        <dbReference type="EMBL" id="USV57725.1"/>
    </source>
</evidence>
<name>A0AAE9MI37_9GAMM</name>
<dbReference type="Gene3D" id="3.30.420.10">
    <property type="entry name" value="Ribonuclease H-like superfamily/Ribonuclease H"/>
    <property type="match status" value="1"/>
</dbReference>
<gene>
    <name evidence="5" type="ORF">NHF51_00540</name>
    <name evidence="6" type="ORF">NHF51_00655</name>
    <name evidence="4" type="ORF">NHF51_10550</name>
</gene>
<sequence>MKTSRFSDAQIIAILNHAEAGSPVPELCREHGISSATFYKWRAKFGGMDASLMARLKDLEEENRRLKKMYAEERLKADILQEAMGKKVVTPSARREMATQAVAHCAISIRLACRVFGVSEGCYRYQPVLAEENQLIADWLLRITTSQRNWGFGLCFLYLRNVKGFGWNHKRVYRIYRELELNLRIKPRKRLVRAKPAALAVPEKPNTCWSMDFMHDQLSDGRSVRLFNVIDDFNREALCIEVDFSLPALRVKRVLEQVIAWRGKPAAIRCDNGPEYISEELKRWAKQHDITLDYIQPGNPQQNAYIERFNRTVRYDWLGHYLFESLDELQEFATQWQWVYNHERPNMALGGYTPKQHLARAA</sequence>
<keyword evidence="2" id="KW-0175">Coiled coil</keyword>
<dbReference type="GO" id="GO:0015074">
    <property type="term" value="P:DNA integration"/>
    <property type="evidence" value="ECO:0007669"/>
    <property type="project" value="InterPro"/>
</dbReference>
<dbReference type="NCBIfam" id="NF033516">
    <property type="entry name" value="transpos_IS3"/>
    <property type="match status" value="1"/>
</dbReference>
<evidence type="ECO:0000313" key="6">
    <source>
        <dbReference type="EMBL" id="USV57748.1"/>
    </source>
</evidence>